<evidence type="ECO:0000259" key="2">
    <source>
        <dbReference type="Pfam" id="PF12708"/>
    </source>
</evidence>
<sequence length="696" mass="69546">MADPVNTTPAWKSYQETGDPTDIVTSPAVASAIGSKIDAVGGQATGTQLGAPVITGGSAGGTDLGASTALSPLGKVKVTMAQLAGRQLNASDFGATGDGTTDDTAAIQAAINAAQNIASGDIATGCVVRLNPGTYLVSATLAISRPGVSLVGSGTESTVLLRETDYGDTLRVSASGTATPTAGIQGNFVEDIQLIHSATAAVAPTSGAAVAFYGAQTGGIINCLAINHYDHFAVYGGSSLSLSDNYVISYNGHPEWNGGRGVSRSCYLVGELAQAGVVIAPAKIVLSNCGANGGFLSTGYPGTETSQDFASINLSADYGYLITGAEQVELRNCQASNSKIHNLHIEVVAGQQRDILEVGVLGGYYDSAGVASVWLGGGGNNGDQAIVNPRIIGATIKSNSIGPSMDGIETDSTVRAGTYPQAVVNLIVSGNTISTHQRNGVLLGGGQNCVIGHNTIVGNNISDGSTSAFTASITASVLTVTAVTRGLVAQAMTINSLSGSPVIGAQVLPLAAGETVGGVGRYAIAYADTASTAMTGIYTQNGSALVLGPQTTGTIVNGNRLGGDWAGGANGKTLYGINIIAGATGFVIADNNVSGNTAGGITDESGIDGRYKRLSGNMGYNGGLPAAAPSVPASGTDFYNPYGTPCTVQISGGTVTAVALNGTALTGFTGGVLMLGAGDHLTLTYTAAPAWTWWPA</sequence>
<feature type="domain" description="Rhamnogalacturonase A/B/Epimerase-like pectate lyase" evidence="2">
    <location>
        <begin position="89"/>
        <end position="223"/>
    </location>
</feature>
<dbReference type="InterPro" id="IPR011050">
    <property type="entry name" value="Pectin_lyase_fold/virulence"/>
</dbReference>
<protein>
    <recommendedName>
        <fullName evidence="2">Rhamnogalacturonase A/B/Epimerase-like pectate lyase domain-containing protein</fullName>
    </recommendedName>
</protein>
<dbReference type="Gene3D" id="2.160.20.10">
    <property type="entry name" value="Single-stranded right-handed beta-helix, Pectin lyase-like"/>
    <property type="match status" value="1"/>
</dbReference>
<comment type="caution">
    <text evidence="3">The sequence shown here is derived from an EMBL/GenBank/DDBJ whole genome shotgun (WGS) entry which is preliminary data.</text>
</comment>
<dbReference type="Proteomes" id="UP000032675">
    <property type="component" value="Unassembled WGS sequence"/>
</dbReference>
<proteinExistence type="predicted"/>
<accession>A0A0D6PXX2</accession>
<dbReference type="SUPFAM" id="SSF51126">
    <property type="entry name" value="Pectin lyase-like"/>
    <property type="match status" value="1"/>
</dbReference>
<evidence type="ECO:0000313" key="3">
    <source>
        <dbReference type="EMBL" id="GAN95346.1"/>
    </source>
</evidence>
<dbReference type="InterPro" id="IPR006626">
    <property type="entry name" value="PbH1"/>
</dbReference>
<feature type="region of interest" description="Disordered" evidence="1">
    <location>
        <begin position="1"/>
        <end position="22"/>
    </location>
</feature>
<organism evidence="3 4">
    <name type="scientific">Komagataeibacter europaeus NBRC 3261</name>
    <dbReference type="NCBI Taxonomy" id="1234669"/>
    <lineage>
        <taxon>Bacteria</taxon>
        <taxon>Pseudomonadati</taxon>
        <taxon>Pseudomonadota</taxon>
        <taxon>Alphaproteobacteria</taxon>
        <taxon>Acetobacterales</taxon>
        <taxon>Acetobacteraceae</taxon>
        <taxon>Komagataeibacter</taxon>
    </lineage>
</organism>
<feature type="compositionally biased region" description="Polar residues" evidence="1">
    <location>
        <begin position="1"/>
        <end position="18"/>
    </location>
</feature>
<dbReference type="InterPro" id="IPR024535">
    <property type="entry name" value="RHGA/B-epi-like_pectate_lyase"/>
</dbReference>
<dbReference type="InterPro" id="IPR012334">
    <property type="entry name" value="Pectin_lyas_fold"/>
</dbReference>
<dbReference type="Pfam" id="PF12708">
    <property type="entry name" value="Pect-lyase_RHGA_epim"/>
    <property type="match status" value="1"/>
</dbReference>
<dbReference type="SMART" id="SM00710">
    <property type="entry name" value="PbH1"/>
    <property type="match status" value="6"/>
</dbReference>
<evidence type="ECO:0000313" key="4">
    <source>
        <dbReference type="Proteomes" id="UP000032675"/>
    </source>
</evidence>
<dbReference type="RefSeq" id="WP_048849807.1">
    <property type="nucleotide sequence ID" value="NZ_BANI01000020.1"/>
</dbReference>
<evidence type="ECO:0000256" key="1">
    <source>
        <dbReference type="SAM" id="MobiDB-lite"/>
    </source>
</evidence>
<dbReference type="EMBL" id="BANI01000020">
    <property type="protein sequence ID" value="GAN95346.1"/>
    <property type="molecule type" value="Genomic_DNA"/>
</dbReference>
<dbReference type="AlphaFoldDB" id="A0A0D6PXX2"/>
<gene>
    <name evidence="3" type="ORF">Geu3261_0020_009</name>
</gene>
<reference evidence="3 4" key="1">
    <citation type="submission" date="2012-11" db="EMBL/GenBank/DDBJ databases">
        <title>Whole genome sequence of Gluconacetobacter europaeus NBRC3261.</title>
        <authorList>
            <person name="Azuma Y."/>
            <person name="Higashiura N."/>
            <person name="Hirakawa H."/>
            <person name="Matsushita K."/>
        </authorList>
    </citation>
    <scope>NUCLEOTIDE SEQUENCE [LARGE SCALE GENOMIC DNA]</scope>
    <source>
        <strain evidence="3 4">NBRC 3261</strain>
    </source>
</reference>
<name>A0A0D6PXX2_KOMEU</name>